<proteinExistence type="predicted"/>
<reference evidence="2 3" key="1">
    <citation type="submission" date="2016-10" db="EMBL/GenBank/DDBJ databases">
        <authorList>
            <person name="de Groot N.N."/>
        </authorList>
    </citation>
    <scope>NUCLEOTIDE SEQUENCE [LARGE SCALE GENOMIC DNA]</scope>
    <source>
        <strain evidence="2 3">DSM 40306</strain>
    </source>
</reference>
<gene>
    <name evidence="2" type="ORF">SAMN04490357_2179</name>
</gene>
<name>A0A1H4T4B5_9ACTN</name>
<sequence length="352" mass="37645">MYMSLTTAEREYSAERPVGTRVPFGRRTLDLLCPKAAAPWRSGAQAASAPPPERPRPACRRAAGRGTVRARRRRGAGVGRGGSRRSYGPRRPARPRTGSGTGSRRLRWWRRRGPPTAAPPPARRPQRPPDTARGEGGFPGGDGPTGAAVRVADPYGAPRVVRREAARHCPALPGRGRTRWPRSPERPGGSRLRSRGPAPPGRPRGPAPPVAPAEPDAPGGLRATTGDQPDLPVEGPAVHPRPVGPGGRRHNTLTVRHPVPRNVRKSPLRMVFRPRVAVRASGPQGAVTDSSRFRRRRFPSSAAPVVTPSPPSVRRFGGWRSPPGPGPGARAGWRRDRRCGTGRGAGAAPPCR</sequence>
<dbReference type="EMBL" id="FNTD01000004">
    <property type="protein sequence ID" value="SEC51129.1"/>
    <property type="molecule type" value="Genomic_DNA"/>
</dbReference>
<feature type="compositionally biased region" description="Basic residues" evidence="1">
    <location>
        <begin position="57"/>
        <end position="75"/>
    </location>
</feature>
<accession>A0A1H4T4B5</accession>
<evidence type="ECO:0000313" key="3">
    <source>
        <dbReference type="Proteomes" id="UP000182375"/>
    </source>
</evidence>
<dbReference type="AlphaFoldDB" id="A0A1H4T4B5"/>
<feature type="region of interest" description="Disordered" evidence="1">
    <location>
        <begin position="282"/>
        <end position="352"/>
    </location>
</feature>
<feature type="compositionally biased region" description="Basic residues" evidence="1">
    <location>
        <begin position="104"/>
        <end position="113"/>
    </location>
</feature>
<feature type="compositionally biased region" description="Low complexity" evidence="1">
    <location>
        <begin position="299"/>
        <end position="321"/>
    </location>
</feature>
<dbReference type="Proteomes" id="UP000182375">
    <property type="component" value="Unassembled WGS sequence"/>
</dbReference>
<protein>
    <submittedName>
        <fullName evidence="2">Uncharacterized protein</fullName>
    </submittedName>
</protein>
<feature type="region of interest" description="Disordered" evidence="1">
    <location>
        <begin position="39"/>
        <end position="258"/>
    </location>
</feature>
<feature type="compositionally biased region" description="Pro residues" evidence="1">
    <location>
        <begin position="197"/>
        <end position="212"/>
    </location>
</feature>
<organism evidence="2 3">
    <name type="scientific">Streptomyces misionensis</name>
    <dbReference type="NCBI Taxonomy" id="67331"/>
    <lineage>
        <taxon>Bacteria</taxon>
        <taxon>Bacillati</taxon>
        <taxon>Actinomycetota</taxon>
        <taxon>Actinomycetes</taxon>
        <taxon>Kitasatosporales</taxon>
        <taxon>Streptomycetaceae</taxon>
        <taxon>Streptomyces</taxon>
    </lineage>
</organism>
<evidence type="ECO:0000256" key="1">
    <source>
        <dbReference type="SAM" id="MobiDB-lite"/>
    </source>
</evidence>
<feature type="compositionally biased region" description="Gly residues" evidence="1">
    <location>
        <begin position="134"/>
        <end position="144"/>
    </location>
</feature>
<evidence type="ECO:0000313" key="2">
    <source>
        <dbReference type="EMBL" id="SEC51129.1"/>
    </source>
</evidence>